<dbReference type="Pfam" id="PF19086">
    <property type="entry name" value="Terpene_syn_C_2"/>
    <property type="match status" value="1"/>
</dbReference>
<dbReference type="OrthoDB" id="2861623at2759"/>
<dbReference type="InterPro" id="IPR034686">
    <property type="entry name" value="Terpene_cyclase-like_2"/>
</dbReference>
<evidence type="ECO:0000313" key="6">
    <source>
        <dbReference type="Proteomes" id="UP000191004"/>
    </source>
</evidence>
<comment type="cofactor">
    <cofactor evidence="1 4">
        <name>Mg(2+)</name>
        <dbReference type="ChEBI" id="CHEBI:18420"/>
    </cofactor>
</comment>
<dbReference type="AlphaFoldDB" id="A0A1T3CDZ3"/>
<sequence length="353" mass="39671">MSSQAAIIAALKGQTLRIPNLTALFQSWPPQTLNEHYQESVTLTTNTILEIAAIAPHLQIERRLRDDIALAACLWYPLAPKLRLEALVLYVVWVVCWDDTIDTVEGDLGSDFARAEQWRERTLAIAKDALNLPGTSPDGEVDAINAVLVDFGRRYAEEAPLHERQRMYDELVIYIGACSTEQKMRLSETVPSFDEYMAFREGTIGGGLFCALIPYAMSRDVPPEMLSSSQIPVLRRQINVLMSFINDPLSLKKELNADCVLNVVCSLLTPETTLDDVMAQMLQKLENAVRQFDEAAGEFISQFVHDDNLHSLARELVDGYRRIATGLLEFTLKSPRYNLARLLREDGSLEIVL</sequence>
<reference evidence="5 6" key="1">
    <citation type="submission" date="2016-04" db="EMBL/GenBank/DDBJ databases">
        <title>Multiple horizontal gene transfer events from other fungi enriched the ability of the initially mycotrophic fungus Trichoderma (Ascomycota) to feed on dead plant biomass.</title>
        <authorList>
            <person name="Atanasova L."/>
            <person name="Chenthamara K."/>
            <person name="Zhang J."/>
            <person name="Grujic M."/>
            <person name="Henrissat B."/>
            <person name="Kuo A."/>
            <person name="Aertz A."/>
            <person name="Salamov A."/>
            <person name="Lipzen A."/>
            <person name="Labutti K."/>
            <person name="Barry K."/>
            <person name="Miao Y."/>
            <person name="Rahimi M.J."/>
            <person name="Shen Q."/>
            <person name="Grigoriev I.V."/>
            <person name="Kubicek C.P."/>
            <person name="Druzhinina I.S."/>
        </authorList>
    </citation>
    <scope>NUCLEOTIDE SEQUENCE [LARGE SCALE GENOMIC DNA]</scope>
    <source>
        <strain evidence="5 6">NJAU 4742</strain>
    </source>
</reference>
<evidence type="ECO:0000256" key="1">
    <source>
        <dbReference type="ARBA" id="ARBA00001946"/>
    </source>
</evidence>
<dbReference type="EC" id="4.2.3.-" evidence="4"/>
<keyword evidence="4" id="KW-0456">Lyase</keyword>
<accession>A0A1T3CDZ3</accession>
<dbReference type="GO" id="GO:0008299">
    <property type="term" value="P:isoprenoid biosynthetic process"/>
    <property type="evidence" value="ECO:0007669"/>
    <property type="project" value="UniProtKB-ARBA"/>
</dbReference>
<dbReference type="SFLD" id="SFLDG01020">
    <property type="entry name" value="Terpene_Cyclase_Like_2"/>
    <property type="match status" value="1"/>
</dbReference>
<keyword evidence="4" id="KW-0479">Metal-binding</keyword>
<comment type="caution">
    <text evidence="5">The sequence shown here is derived from an EMBL/GenBank/DDBJ whole genome shotgun (WGS) entry which is preliminary data.</text>
</comment>
<proteinExistence type="inferred from homology"/>
<gene>
    <name evidence="5" type="ORF">A0O28_0049680</name>
</gene>
<evidence type="ECO:0000256" key="3">
    <source>
        <dbReference type="ARBA" id="ARBA00022842"/>
    </source>
</evidence>
<organism evidence="5 6">
    <name type="scientific">Trichoderma guizhouense</name>
    <dbReference type="NCBI Taxonomy" id="1491466"/>
    <lineage>
        <taxon>Eukaryota</taxon>
        <taxon>Fungi</taxon>
        <taxon>Dikarya</taxon>
        <taxon>Ascomycota</taxon>
        <taxon>Pezizomycotina</taxon>
        <taxon>Sordariomycetes</taxon>
        <taxon>Hypocreomycetidae</taxon>
        <taxon>Hypocreales</taxon>
        <taxon>Hypocreaceae</taxon>
        <taxon>Trichoderma</taxon>
    </lineage>
</organism>
<dbReference type="PANTHER" id="PTHR35201">
    <property type="entry name" value="TERPENE SYNTHASE"/>
    <property type="match status" value="1"/>
</dbReference>
<evidence type="ECO:0000256" key="4">
    <source>
        <dbReference type="RuleBase" id="RU366034"/>
    </source>
</evidence>
<dbReference type="SFLD" id="SFLDS00005">
    <property type="entry name" value="Isoprenoid_Synthase_Type_I"/>
    <property type="match status" value="1"/>
</dbReference>
<dbReference type="EMBL" id="LVVK01000019">
    <property type="protein sequence ID" value="OPB39262.1"/>
    <property type="molecule type" value="Genomic_DNA"/>
</dbReference>
<dbReference type="Proteomes" id="UP000191004">
    <property type="component" value="Unassembled WGS sequence"/>
</dbReference>
<dbReference type="GO" id="GO:0010333">
    <property type="term" value="F:terpene synthase activity"/>
    <property type="evidence" value="ECO:0007669"/>
    <property type="project" value="InterPro"/>
</dbReference>
<name>A0A1T3CDZ3_9HYPO</name>
<dbReference type="PANTHER" id="PTHR35201:SF4">
    <property type="entry name" value="BETA-PINACENE SYNTHASE-RELATED"/>
    <property type="match status" value="1"/>
</dbReference>
<dbReference type="GO" id="GO:0046872">
    <property type="term" value="F:metal ion binding"/>
    <property type="evidence" value="ECO:0007669"/>
    <property type="project" value="UniProtKB-KW"/>
</dbReference>
<dbReference type="Gene3D" id="1.10.600.10">
    <property type="entry name" value="Farnesyl Diphosphate Synthase"/>
    <property type="match status" value="1"/>
</dbReference>
<evidence type="ECO:0000313" key="5">
    <source>
        <dbReference type="EMBL" id="OPB39262.1"/>
    </source>
</evidence>
<comment type="similarity">
    <text evidence="2 4">Belongs to the terpene synthase family.</text>
</comment>
<dbReference type="InterPro" id="IPR008949">
    <property type="entry name" value="Isoprenoid_synthase_dom_sf"/>
</dbReference>
<protein>
    <recommendedName>
        <fullName evidence="4">Terpene synthase</fullName>
        <ecNumber evidence="4">4.2.3.-</ecNumber>
    </recommendedName>
</protein>
<keyword evidence="6" id="KW-1185">Reference proteome</keyword>
<evidence type="ECO:0000256" key="2">
    <source>
        <dbReference type="ARBA" id="ARBA00006333"/>
    </source>
</evidence>
<keyword evidence="3 4" id="KW-0460">Magnesium</keyword>
<dbReference type="SUPFAM" id="SSF48576">
    <property type="entry name" value="Terpenoid synthases"/>
    <property type="match status" value="1"/>
</dbReference>